<feature type="domain" description="N-acetyltransferase" evidence="8">
    <location>
        <begin position="379"/>
        <end position="493"/>
    </location>
</feature>
<keyword evidence="4" id="KW-0067">ATP-binding</keyword>
<evidence type="ECO:0000256" key="5">
    <source>
        <dbReference type="ARBA" id="ARBA00023315"/>
    </source>
</evidence>
<dbReference type="SUPFAM" id="SSF55729">
    <property type="entry name" value="Acyl-CoA N-acyltransferases (Nat)"/>
    <property type="match status" value="1"/>
</dbReference>
<evidence type="ECO:0000259" key="8">
    <source>
        <dbReference type="Pfam" id="PF13718"/>
    </source>
</evidence>
<dbReference type="InterPro" id="IPR032672">
    <property type="entry name" value="TmcA/NAT10/Kre33"/>
</dbReference>
<dbReference type="Pfam" id="PF05127">
    <property type="entry name" value="NAT10_TcmA_helicase"/>
    <property type="match status" value="1"/>
</dbReference>
<keyword evidence="3" id="KW-0547">Nucleotide-binding</keyword>
<reference evidence="9 10" key="1">
    <citation type="submission" date="2023-12" db="EMBL/GenBank/DDBJ databases">
        <title>Friends and Foes: Symbiotic and Algicidal bacterial influence on Karenia brevis blooms.</title>
        <authorList>
            <person name="Fei C."/>
            <person name="Mohamed A.R."/>
            <person name="Booker A."/>
            <person name="Arshad M."/>
            <person name="Klass S."/>
            <person name="Ahn S."/>
            <person name="Gilbert P.M."/>
            <person name="Heil C.A."/>
            <person name="Martinez J.M."/>
            <person name="Amin S.A."/>
        </authorList>
    </citation>
    <scope>NUCLEOTIDE SEQUENCE [LARGE SCALE GENOMIC DNA]</scope>
    <source>
        <strain evidence="9 10">CE15</strain>
    </source>
</reference>
<dbReference type="EC" id="2.3.1.-" evidence="9"/>
<dbReference type="RefSeq" id="WP_336434215.1">
    <property type="nucleotide sequence ID" value="NZ_JBAWKS010000001.1"/>
</dbReference>
<feature type="domain" description="TmcA/NAT10 N-terminal" evidence="7">
    <location>
        <begin position="7"/>
        <end position="151"/>
    </location>
</feature>
<dbReference type="GO" id="GO:0016746">
    <property type="term" value="F:acyltransferase activity"/>
    <property type="evidence" value="ECO:0007669"/>
    <property type="project" value="UniProtKB-KW"/>
</dbReference>
<gene>
    <name evidence="9" type="ORF">WAE96_00185</name>
</gene>
<keyword evidence="2" id="KW-0819">tRNA processing</keyword>
<dbReference type="Pfam" id="PF08351">
    <property type="entry name" value="TmcA_N"/>
    <property type="match status" value="1"/>
</dbReference>
<evidence type="ECO:0000256" key="2">
    <source>
        <dbReference type="ARBA" id="ARBA00022694"/>
    </source>
</evidence>
<sequence length="682" mass="76321">MLTNTWLNQLHQSLLTSKHRQLLVLSGCEHWCWQQVDILKTVYPDLLTLSNHPSVNFWPEHNHQLLGQEYSTVVFDVNSGLMPDKLATVAGTVKAGGLLVLLMPNFESYAKQADPAFARFQSANKPHQPISLFQTRLISLLKNNEQTLIVSEHHALSTIPMYAATESTQYQEQQNLVTDLSKFLTKRRAIFLLTADRGRGKSATLGMLAANHVSQGKRVAICVHHKQTVATVYKHFEQLTNDDVKLDFIAPDALLNQATNYDLVLIDEAATLPVSLLKKALDLPIKLGFATTLHGYEGTGRGFNLRFIPHLKATRNNCFIAELSTPMRYAENDPLEDTINQLLVLDADFKQLNINRQDDIAFYAISQQQLINDNALLKQIFAILVMAHYQTSVNDLRHILDGNNLKVFVAEQNGILLAAALVALEGELTDPLASQIIAGERRPQGNMLAQSTACLLGEQHLLAARYARIVRIAVNPYCQGDNIGTQLLNTIEKTLSPDVDFIGASFGAEAQLCNFWFKQNYHIIKLGAKQDKASGEHSCLVIKASNVYLDQQTLLKSHFKQQFLFELARSFSHLQSELVLGISANLISSNQQYTSSNNLVKRFSEGQISFDQARFALAQQVYVNPCLLNKLESISRKLIIKLVLQNMPETKVTEALALTGKKQLNSALKQAAYEWCNHYPNH</sequence>
<dbReference type="InterPro" id="IPR016181">
    <property type="entry name" value="Acyl_CoA_acyltransferase"/>
</dbReference>
<dbReference type="Gene3D" id="3.40.50.11040">
    <property type="match status" value="1"/>
</dbReference>
<dbReference type="Proteomes" id="UP001382455">
    <property type="component" value="Unassembled WGS sequence"/>
</dbReference>
<dbReference type="InterPro" id="IPR000182">
    <property type="entry name" value="GNAT_dom"/>
</dbReference>
<feature type="domain" description="TcmA/NAT10 helicase" evidence="6">
    <location>
        <begin position="193"/>
        <end position="346"/>
    </location>
</feature>
<dbReference type="InterPro" id="IPR027417">
    <property type="entry name" value="P-loop_NTPase"/>
</dbReference>
<protein>
    <submittedName>
        <fullName evidence="9">GNAT family N-acetyltransferase</fullName>
        <ecNumber evidence="9">2.3.1.-</ecNumber>
    </submittedName>
</protein>
<dbReference type="SUPFAM" id="SSF52540">
    <property type="entry name" value="P-loop containing nucleoside triphosphate hydrolases"/>
    <property type="match status" value="1"/>
</dbReference>
<name>A0ABU8EMN4_9GAMM</name>
<evidence type="ECO:0000259" key="6">
    <source>
        <dbReference type="Pfam" id="PF05127"/>
    </source>
</evidence>
<dbReference type="InterPro" id="IPR007807">
    <property type="entry name" value="TcmA/NAT10_helicase"/>
</dbReference>
<dbReference type="Gene3D" id="3.40.630.30">
    <property type="match status" value="1"/>
</dbReference>
<dbReference type="InterPro" id="IPR013562">
    <property type="entry name" value="TmcA/NAT10_N"/>
</dbReference>
<keyword evidence="5 9" id="KW-0012">Acyltransferase</keyword>
<dbReference type="EMBL" id="JBAWKS010000001">
    <property type="protein sequence ID" value="MEI4548137.1"/>
    <property type="molecule type" value="Genomic_DNA"/>
</dbReference>
<proteinExistence type="predicted"/>
<dbReference type="Gene3D" id="3.40.50.300">
    <property type="entry name" value="P-loop containing nucleotide triphosphate hydrolases"/>
    <property type="match status" value="1"/>
</dbReference>
<organism evidence="9 10">
    <name type="scientific">Pseudoalteromonas spongiae</name>
    <dbReference type="NCBI Taxonomy" id="298657"/>
    <lineage>
        <taxon>Bacteria</taxon>
        <taxon>Pseudomonadati</taxon>
        <taxon>Pseudomonadota</taxon>
        <taxon>Gammaproteobacteria</taxon>
        <taxon>Alteromonadales</taxon>
        <taxon>Pseudoalteromonadaceae</taxon>
        <taxon>Pseudoalteromonas</taxon>
    </lineage>
</organism>
<evidence type="ECO:0000313" key="10">
    <source>
        <dbReference type="Proteomes" id="UP001382455"/>
    </source>
</evidence>
<evidence type="ECO:0000256" key="4">
    <source>
        <dbReference type="ARBA" id="ARBA00022840"/>
    </source>
</evidence>
<accession>A0ABU8EMN4</accession>
<comment type="caution">
    <text evidence="9">The sequence shown here is derived from an EMBL/GenBank/DDBJ whole genome shotgun (WGS) entry which is preliminary data.</text>
</comment>
<evidence type="ECO:0000256" key="3">
    <source>
        <dbReference type="ARBA" id="ARBA00022741"/>
    </source>
</evidence>
<dbReference type="PANTHER" id="PTHR10925">
    <property type="entry name" value="N-ACETYLTRANSFERASE 10"/>
    <property type="match status" value="1"/>
</dbReference>
<keyword evidence="10" id="KW-1185">Reference proteome</keyword>
<evidence type="ECO:0000313" key="9">
    <source>
        <dbReference type="EMBL" id="MEI4548137.1"/>
    </source>
</evidence>
<dbReference type="PANTHER" id="PTHR10925:SF5">
    <property type="entry name" value="RNA CYTIDINE ACETYLTRANSFERASE"/>
    <property type="match status" value="1"/>
</dbReference>
<keyword evidence="1 9" id="KW-0808">Transferase</keyword>
<evidence type="ECO:0000256" key="1">
    <source>
        <dbReference type="ARBA" id="ARBA00022679"/>
    </source>
</evidence>
<evidence type="ECO:0000259" key="7">
    <source>
        <dbReference type="Pfam" id="PF08351"/>
    </source>
</evidence>
<dbReference type="Pfam" id="PF13718">
    <property type="entry name" value="GNAT_acetyltr_2"/>
    <property type="match status" value="1"/>
</dbReference>